<dbReference type="EMBL" id="APRS01000005">
    <property type="protein sequence ID" value="ENX10923.1"/>
    <property type="molecule type" value="Genomic_DNA"/>
</dbReference>
<evidence type="ECO:0000313" key="2">
    <source>
        <dbReference type="Proteomes" id="UP000013101"/>
    </source>
</evidence>
<dbReference type="STRING" id="70346.F897_00607"/>
<reference evidence="1 2" key="1">
    <citation type="submission" date="2013-02" db="EMBL/GenBank/DDBJ databases">
        <title>The Genome Sequence of Acinetobacter sp. NIPH 2171.</title>
        <authorList>
            <consortium name="The Broad Institute Genome Sequencing Platform"/>
            <consortium name="The Broad Institute Genome Sequencing Center for Infectious Disease"/>
            <person name="Cerqueira G."/>
            <person name="Feldgarden M."/>
            <person name="Courvalin P."/>
            <person name="Perichon B."/>
            <person name="Grillot-Courvalin C."/>
            <person name="Clermont D."/>
            <person name="Rocha E."/>
            <person name="Yoon E.-J."/>
            <person name="Nemec A."/>
            <person name="Walker B."/>
            <person name="Young S.K."/>
            <person name="Zeng Q."/>
            <person name="Gargeya S."/>
            <person name="Fitzgerald M."/>
            <person name="Haas B."/>
            <person name="Abouelleil A."/>
            <person name="Alvarado L."/>
            <person name="Arachchi H.M."/>
            <person name="Berlin A.M."/>
            <person name="Chapman S.B."/>
            <person name="Dewar J."/>
            <person name="Goldberg J."/>
            <person name="Griggs A."/>
            <person name="Gujja S."/>
            <person name="Hansen M."/>
            <person name="Howarth C."/>
            <person name="Imamovic A."/>
            <person name="Larimer J."/>
            <person name="McCowan C."/>
            <person name="Murphy C."/>
            <person name="Neiman D."/>
            <person name="Pearson M."/>
            <person name="Priest M."/>
            <person name="Roberts A."/>
            <person name="Saif S."/>
            <person name="Shea T."/>
            <person name="Sisk P."/>
            <person name="Sykes S."/>
            <person name="Wortman J."/>
            <person name="Nusbaum C."/>
            <person name="Birren B."/>
        </authorList>
    </citation>
    <scope>NUCLEOTIDE SEQUENCE [LARGE SCALE GENOMIC DNA]</scope>
    <source>
        <strain evidence="1 2">NIPH 2171</strain>
    </source>
</reference>
<accession>N9MQS8</accession>
<gene>
    <name evidence="1" type="ORF">F897_00607</name>
</gene>
<dbReference type="Proteomes" id="UP000013101">
    <property type="component" value="Unassembled WGS sequence"/>
</dbReference>
<proteinExistence type="predicted"/>
<dbReference type="AlphaFoldDB" id="N9MQS8"/>
<dbReference type="HOGENOM" id="CLU_2103722_0_0_6"/>
<comment type="caution">
    <text evidence="1">The sequence shown here is derived from an EMBL/GenBank/DDBJ whole genome shotgun (WGS) entry which is preliminary data.</text>
</comment>
<evidence type="ECO:0000313" key="1">
    <source>
        <dbReference type="EMBL" id="ENX10923.1"/>
    </source>
</evidence>
<sequence length="115" mass="13931">MDYREQWENFLNPEVFKDRLINISMYITIYEMLKDSIINRLKDFYAMTLIGAKDLEGEEEYRTKVLSRHKNHLYASISWLIENGVINKEDKENIEALKSYRNYLAHEMSNIVFQW</sequence>
<protein>
    <submittedName>
        <fullName evidence="1">Uncharacterized protein</fullName>
    </submittedName>
</protein>
<dbReference type="RefSeq" id="WP_005233156.1">
    <property type="nucleotide sequence ID" value="NZ_CP083658.1"/>
</dbReference>
<name>N9MQS8_9GAMM</name>
<organism evidence="1 2">
    <name type="scientific">Acinetobacter variabilis</name>
    <dbReference type="NCBI Taxonomy" id="70346"/>
    <lineage>
        <taxon>Bacteria</taxon>
        <taxon>Pseudomonadati</taxon>
        <taxon>Pseudomonadota</taxon>
        <taxon>Gammaproteobacteria</taxon>
        <taxon>Moraxellales</taxon>
        <taxon>Moraxellaceae</taxon>
        <taxon>Acinetobacter</taxon>
    </lineage>
</organism>